<dbReference type="InterPro" id="IPR001680">
    <property type="entry name" value="WD40_rpt"/>
</dbReference>
<dbReference type="PROSITE" id="PS50294">
    <property type="entry name" value="WD_REPEATS_REGION"/>
    <property type="match status" value="1"/>
</dbReference>
<feature type="region of interest" description="Disordered" evidence="2">
    <location>
        <begin position="1074"/>
        <end position="1095"/>
    </location>
</feature>
<feature type="region of interest" description="Disordered" evidence="2">
    <location>
        <begin position="858"/>
        <end position="887"/>
    </location>
</feature>
<reference evidence="4" key="1">
    <citation type="submission" date="2016-01" db="EMBL/GenBank/DDBJ databases">
        <title>Reference transcriptome for the parasite Schistocephalus solidus: insights into the molecular evolution of parasitism.</title>
        <authorList>
            <person name="Hebert F.O."/>
            <person name="Grambauer S."/>
            <person name="Barber I."/>
            <person name="Landry C.R."/>
            <person name="Aubin-Horth N."/>
        </authorList>
    </citation>
    <scope>NUCLEOTIDE SEQUENCE</scope>
</reference>
<feature type="region of interest" description="Disordered" evidence="2">
    <location>
        <begin position="935"/>
        <end position="997"/>
    </location>
</feature>
<evidence type="ECO:0000259" key="3">
    <source>
        <dbReference type="Pfam" id="PF12894"/>
    </source>
</evidence>
<dbReference type="Pfam" id="PF00400">
    <property type="entry name" value="WD40"/>
    <property type="match status" value="5"/>
</dbReference>
<sequence length="1446" mass="157019">MFSKGRPFRASRLKRGKAGQTVNLERVLGFTAGNNCSVSFDAKTSTLLYTAGCVVVAESCTTGQQSFIQSPSRKLITCLDTSPDGQFLATGEFGHQPKVRLWSRANHGQVAEFSSHHFRVSCVRFCPNSRNLVSVGSQEDQTICVWDRVQLQKIASAKVTAKVNALAFSEDGDFFVTVGIRHVRFWYIDLTKGTKTKETQPLKGRNAVLNDMLNNTFTDVCCVNPFSVHGATGASQQSPEGPNLTLVVSQAGHLIQFNKSRQLTKWVDLKTQRANCLSVNGNTLAVGCASGVCLLFQAFTLGFVASIPLPHVLGADIPFFLKQAPTSCRVDEPRSPRYPDVITVKLDFSERVLVCMYADHSLHCWDLRDLTAISRRFSHFYHSRPVNSVGMAAFCGVAKGVGTAVDADSATTEEASTVRRFATCSDDGTVRIWNFKLNESTLKSTELFPDGKESVAVIYSDQLFTTLCADERISAGFGPSYLGSGSNTPTTPSSPALTHRLPAKWESSTSLANLATDSFSLRSLAVSPDGQHLAVGDKAGGLRIYDLKTSKLLHSIPAHETEILCLSYFQSTSVPEMCLLCSTSRDRVIHVFEPRQSYSLVQTLADHSGSITAARLVENVNTREICLFSCSTDRSILCRTLSADPATQMARFVLLHTIAEPHAYVDAVVVGPSSPSLDSLVNGGSCAPAGAVPRLRHYLAVACQDRRIRIYSVTRGKPVCSYRASPSEDGALICCTVDPTNTFLASAGSDKQINIYHLFSGVLVSTLFGHSELVSGLLFLPDLRHLVSISSDSCIFVWRLATEMTALMVERREICASILLARDSPCLPTRGPGGRWSKMDVTGAGDFAATDRPIRKTGLPLELNGRSPDSESTFVQTSNTQSLYPPGSPGLSSSLCFSDAGLPRWARRSHCPSGSDNDLNSAVFESTTLPRRTATVRLSSARLPSSKPKSHSFRSPATQAKSAIGRSNSESATDRPPLRVPPHSQLSSFTADMSSDDEQIYQSRDSLYQDSSNQDLVSCQPEIEQTKRPAYPAAQLDSRNVISGSSEISAIDAFSKLSTQRPNTLVFVEHQKLRSEVPEETDEQPMTADPCSPSTGFPDTKTSHAMFGTDSAALFHSWTACGLGELDPMSTSSHEFHQPFSEWKDPPGISNVGRSVQRRASAMTFKAPNRASWPDSTYRSSCTSILGASPIIRPHLPLVTRPASETTFLHPLPLRNSLLQTNTSEPSDVRPGRLRSTGSDYEEATKEAVSTVREFGGWSRLSASPQTVNMSSEAAATAAAAAASSRQPLFVEEKISSGSDAVNSGPESSEMSVITPLLKVRTALDAAILELDRVLGACAADHDDDEEGELEQCRLASQKFVEQELERRFCRLRALLGLEPVCMNSVIAKMLIADMAERISSQIRLAIADSLPESKDLARLISELIRLEIQPDSMAVSTDPPLSCLR</sequence>
<dbReference type="GO" id="GO:0007099">
    <property type="term" value="P:centriole replication"/>
    <property type="evidence" value="ECO:0007669"/>
    <property type="project" value="TreeGrafter"/>
</dbReference>
<feature type="compositionally biased region" description="Polar residues" evidence="2">
    <location>
        <begin position="870"/>
        <end position="881"/>
    </location>
</feature>
<evidence type="ECO:0000256" key="1">
    <source>
        <dbReference type="PROSITE-ProRule" id="PRU00221"/>
    </source>
</evidence>
<feature type="domain" description="Anaphase-promoting complex subunit 4-like WD40" evidence="3">
    <location>
        <begin position="519"/>
        <end position="568"/>
    </location>
</feature>
<dbReference type="EMBL" id="GEEE01010434">
    <property type="protein sequence ID" value="JAP52791.1"/>
    <property type="molecule type" value="Transcribed_RNA"/>
</dbReference>
<gene>
    <name evidence="4" type="ORF">TR117243</name>
</gene>
<dbReference type="Pfam" id="PF12894">
    <property type="entry name" value="ANAPC4_WD40"/>
    <property type="match status" value="1"/>
</dbReference>
<dbReference type="InterPro" id="IPR036322">
    <property type="entry name" value="WD40_repeat_dom_sf"/>
</dbReference>
<feature type="repeat" description="WD" evidence="1">
    <location>
        <begin position="767"/>
        <end position="808"/>
    </location>
</feature>
<feature type="compositionally biased region" description="Polar residues" evidence="2">
    <location>
        <begin position="1217"/>
        <end position="1226"/>
    </location>
</feature>
<name>A0A0X3PLJ2_SCHSO</name>
<dbReference type="SUPFAM" id="SSF50978">
    <property type="entry name" value="WD40 repeat-like"/>
    <property type="match status" value="2"/>
</dbReference>
<dbReference type="InterPro" id="IPR024977">
    <property type="entry name" value="Apc4-like_WD40_dom"/>
</dbReference>
<dbReference type="PANTHER" id="PTHR45589:SF1">
    <property type="entry name" value="WD REPEAT DOMAIN 62, ISOFORM G"/>
    <property type="match status" value="1"/>
</dbReference>
<accession>A0A0X3PLJ2</accession>
<dbReference type="SMART" id="SM00320">
    <property type="entry name" value="WD40"/>
    <property type="match status" value="12"/>
</dbReference>
<protein>
    <recommendedName>
        <fullName evidence="3">Anaphase-promoting complex subunit 4-like WD40 domain-containing protein</fullName>
    </recommendedName>
</protein>
<feature type="compositionally biased region" description="Polar residues" evidence="2">
    <location>
        <begin position="984"/>
        <end position="993"/>
    </location>
</feature>
<feature type="compositionally biased region" description="Polar residues" evidence="2">
    <location>
        <begin position="953"/>
        <end position="971"/>
    </location>
</feature>
<evidence type="ECO:0000313" key="4">
    <source>
        <dbReference type="EMBL" id="JAP52791.1"/>
    </source>
</evidence>
<feature type="repeat" description="WD" evidence="1">
    <location>
        <begin position="514"/>
        <end position="555"/>
    </location>
</feature>
<feature type="region of interest" description="Disordered" evidence="2">
    <location>
        <begin position="1217"/>
        <end position="1241"/>
    </location>
</feature>
<dbReference type="PROSITE" id="PS50082">
    <property type="entry name" value="WD_REPEATS_2"/>
    <property type="match status" value="3"/>
</dbReference>
<organism evidence="4">
    <name type="scientific">Schistocephalus solidus</name>
    <name type="common">Tapeworm</name>
    <dbReference type="NCBI Taxonomy" id="70667"/>
    <lineage>
        <taxon>Eukaryota</taxon>
        <taxon>Metazoa</taxon>
        <taxon>Spiralia</taxon>
        <taxon>Lophotrochozoa</taxon>
        <taxon>Platyhelminthes</taxon>
        <taxon>Cestoda</taxon>
        <taxon>Eucestoda</taxon>
        <taxon>Diphyllobothriidea</taxon>
        <taxon>Diphyllobothriidae</taxon>
        <taxon>Schistocephalus</taxon>
    </lineage>
</organism>
<feature type="repeat" description="WD" evidence="1">
    <location>
        <begin position="421"/>
        <end position="443"/>
    </location>
</feature>
<dbReference type="InterPro" id="IPR052779">
    <property type="entry name" value="WDR62"/>
</dbReference>
<keyword evidence="1" id="KW-0853">WD repeat</keyword>
<dbReference type="PANTHER" id="PTHR45589">
    <property type="entry name" value="WD REPEAT DOMAIN 62, ISOFORM G"/>
    <property type="match status" value="1"/>
</dbReference>
<dbReference type="InterPro" id="IPR015943">
    <property type="entry name" value="WD40/YVTN_repeat-like_dom_sf"/>
</dbReference>
<dbReference type="Gene3D" id="2.130.10.10">
    <property type="entry name" value="YVTN repeat-like/Quinoprotein amine dehydrogenase"/>
    <property type="match status" value="5"/>
</dbReference>
<evidence type="ECO:0000256" key="2">
    <source>
        <dbReference type="SAM" id="MobiDB-lite"/>
    </source>
</evidence>
<dbReference type="GO" id="GO:0072686">
    <property type="term" value="C:mitotic spindle"/>
    <property type="evidence" value="ECO:0007669"/>
    <property type="project" value="TreeGrafter"/>
</dbReference>
<proteinExistence type="predicted"/>